<evidence type="ECO:0008006" key="16">
    <source>
        <dbReference type="Google" id="ProtNLM"/>
    </source>
</evidence>
<keyword evidence="15" id="KW-1185">Reference proteome</keyword>
<evidence type="ECO:0000256" key="4">
    <source>
        <dbReference type="ARBA" id="ARBA00022692"/>
    </source>
</evidence>
<feature type="domain" description="CSC1/OSCA1-like cytosolic" evidence="13">
    <location>
        <begin position="226"/>
        <end position="377"/>
    </location>
</feature>
<comment type="subcellular location">
    <subcellularLocation>
        <location evidence="1">Membrane</location>
        <topology evidence="1">Multi-pass membrane protein</topology>
    </subcellularLocation>
</comment>
<dbReference type="EMBL" id="VDCV01000002">
    <property type="protein sequence ID" value="KAB5568837.1"/>
    <property type="molecule type" value="Genomic_DNA"/>
</dbReference>
<feature type="transmembrane region" description="Helical" evidence="10">
    <location>
        <begin position="465"/>
        <end position="485"/>
    </location>
</feature>
<evidence type="ECO:0000256" key="7">
    <source>
        <dbReference type="ARBA" id="ARBA00023065"/>
    </source>
</evidence>
<evidence type="ECO:0000256" key="5">
    <source>
        <dbReference type="ARBA" id="ARBA00022837"/>
    </source>
</evidence>
<protein>
    <recommendedName>
        <fullName evidence="16">CSC1/OSCA1-like 7TM region domain-containing protein</fullName>
    </recommendedName>
</protein>
<evidence type="ECO:0000256" key="9">
    <source>
        <dbReference type="ARBA" id="ARBA00023303"/>
    </source>
</evidence>
<evidence type="ECO:0000256" key="2">
    <source>
        <dbReference type="ARBA" id="ARBA00007779"/>
    </source>
</evidence>
<evidence type="ECO:0000256" key="6">
    <source>
        <dbReference type="ARBA" id="ARBA00022989"/>
    </source>
</evidence>
<dbReference type="Proteomes" id="UP000326939">
    <property type="component" value="Chromosome 2"/>
</dbReference>
<comment type="similarity">
    <text evidence="2">Belongs to the CSC1 (TC 1.A.17) family.</text>
</comment>
<evidence type="ECO:0000256" key="1">
    <source>
        <dbReference type="ARBA" id="ARBA00004141"/>
    </source>
</evidence>
<dbReference type="AlphaFoldDB" id="A0A5N5NP70"/>
<feature type="domain" description="CSC1/OSCA1-like N-terminal transmembrane" evidence="12">
    <location>
        <begin position="5"/>
        <end position="155"/>
    </location>
</feature>
<accession>A0A5N5NP70</accession>
<feature type="transmembrane region" description="Helical" evidence="10">
    <location>
        <begin position="685"/>
        <end position="704"/>
    </location>
</feature>
<evidence type="ECO:0000313" key="15">
    <source>
        <dbReference type="Proteomes" id="UP000326939"/>
    </source>
</evidence>
<feature type="transmembrane region" description="Helical" evidence="10">
    <location>
        <begin position="505"/>
        <end position="527"/>
    </location>
</feature>
<dbReference type="PANTHER" id="PTHR13018:SF117">
    <property type="entry name" value="CSC1-LIKE PROTEIN RXW8"/>
    <property type="match status" value="1"/>
</dbReference>
<dbReference type="GO" id="GO:0005886">
    <property type="term" value="C:plasma membrane"/>
    <property type="evidence" value="ECO:0007669"/>
    <property type="project" value="TreeGrafter"/>
</dbReference>
<keyword evidence="3" id="KW-0813">Transport</keyword>
<keyword evidence="5" id="KW-0106">Calcium</keyword>
<dbReference type="Pfam" id="PF14703">
    <property type="entry name" value="PHM7_cyt"/>
    <property type="match status" value="1"/>
</dbReference>
<evidence type="ECO:0000313" key="14">
    <source>
        <dbReference type="EMBL" id="KAB5568837.1"/>
    </source>
</evidence>
<keyword evidence="9" id="KW-0407">Ion channel</keyword>
<feature type="domain" description="CSC1/OSCA1-like 7TM region" evidence="11">
    <location>
        <begin position="456"/>
        <end position="678"/>
    </location>
</feature>
<comment type="caution">
    <text evidence="14">The sequence shown here is derived from an EMBL/GenBank/DDBJ whole genome shotgun (WGS) entry which is preliminary data.</text>
</comment>
<dbReference type="InterPro" id="IPR045122">
    <property type="entry name" value="Csc1-like"/>
</dbReference>
<dbReference type="InterPro" id="IPR003864">
    <property type="entry name" value="CSC1/OSCA1-like_7TM"/>
</dbReference>
<evidence type="ECO:0000259" key="11">
    <source>
        <dbReference type="Pfam" id="PF02714"/>
    </source>
</evidence>
<dbReference type="InterPro" id="IPR027815">
    <property type="entry name" value="CSC1/OSCA1-like_cyt"/>
</dbReference>
<feature type="transmembrane region" description="Helical" evidence="10">
    <location>
        <begin position="605"/>
        <end position="637"/>
    </location>
</feature>
<evidence type="ECO:0000256" key="10">
    <source>
        <dbReference type="SAM" id="Phobius"/>
    </source>
</evidence>
<evidence type="ECO:0000256" key="8">
    <source>
        <dbReference type="ARBA" id="ARBA00023136"/>
    </source>
</evidence>
<dbReference type="PANTHER" id="PTHR13018">
    <property type="entry name" value="PROBABLE MEMBRANE PROTEIN DUF221-RELATED"/>
    <property type="match status" value="1"/>
</dbReference>
<feature type="transmembrane region" description="Helical" evidence="10">
    <location>
        <begin position="6"/>
        <end position="27"/>
    </location>
</feature>
<evidence type="ECO:0000256" key="3">
    <source>
        <dbReference type="ARBA" id="ARBA00022448"/>
    </source>
</evidence>
<feature type="transmembrane region" description="Helical" evidence="10">
    <location>
        <begin position="658"/>
        <end position="679"/>
    </location>
</feature>
<dbReference type="Pfam" id="PF02714">
    <property type="entry name" value="RSN1_7TM"/>
    <property type="match status" value="1"/>
</dbReference>
<dbReference type="InterPro" id="IPR032880">
    <property type="entry name" value="CSC1/OSCA1-like_N"/>
</dbReference>
<name>A0A5N5NP70_9ROSI</name>
<dbReference type="GO" id="GO:0005227">
    <property type="term" value="F:calcium-activated cation channel activity"/>
    <property type="evidence" value="ECO:0007669"/>
    <property type="project" value="InterPro"/>
</dbReference>
<feature type="transmembrane region" description="Helical" evidence="10">
    <location>
        <begin position="390"/>
        <end position="410"/>
    </location>
</feature>
<evidence type="ECO:0000259" key="13">
    <source>
        <dbReference type="Pfam" id="PF14703"/>
    </source>
</evidence>
<keyword evidence="7" id="KW-0406">Ion transport</keyword>
<keyword evidence="8 10" id="KW-0472">Membrane</keyword>
<proteinExistence type="inferred from homology"/>
<keyword evidence="4 10" id="KW-0812">Transmembrane</keyword>
<sequence length="798" mass="90480">MDIDALLTSAAINTGLSVLLFSLYSILRKQPSNSIVYFGRRLASLNNRNSRNHFSFERFVPSPSWIVKAWETTENEILAIGGLDAVVFQRTLVFSIRVFSIAAVMCLFLVLPVNYYGQEMKHKHIHAESLNVFTIANVKEGSRWLALKVYLTTPFHLIMNSRTIVWRFSFDLQSFGHIVSHYTSYPAQLVFFFTLLLTTAPSLQEYKSITKMRLAHITTSPPNPSHFTILVRSIPYSVGESYSNSVKKFFTDYYSSSYLSHQIVYRCGLVQKLMVDAEKICTKIKAVPNGQPSLKPCCLCGGSTSFKVLTDEPESVKDSFSYSNLNLATRDNERSAAFVIFKTRYAAVIATQMLQSPNPMSWVTELAPEPHDVLWSNLCIPFRQLWLRKIVTLLASVVFMVLFLAPVTFVQGLTQLEKLSQTFPFLRGFLKQLVLYCNNDCAGVCLQSYPVLLCRDLINHVLTGYLPSVILMLFLYTVPPTMMLFSSVEGPVSRSGRKRSACLKILYFTIWNVFFVNHVSGGFLFAFNMLSSVGDIPVELAKAIPNQASFFVTYVLTSGWASLSCEVMQPFSLLCNFLKKHLRRNHEDSSDGLVSFPYHTEVPRVLLFGLIGFTYSVMAPLILPFLLIYFLLAYLVYRNQVVNVYIRKYESGGQLWPIVHNTTIFSLVLTQMIAIGVFGIKKSPIASGFTIPLIICTLLFNEYCRQRFSPIFKKNVAQVLIEMDRRDEQSGRMEEIHQQMHSAYCQLPLTSHEFCESVHKLCQDNIRGQEGTKPGKEPSEVSEPCAVCNFGKEDSIRE</sequence>
<organism evidence="14 15">
    <name type="scientific">Salix brachista</name>
    <dbReference type="NCBI Taxonomy" id="2182728"/>
    <lineage>
        <taxon>Eukaryota</taxon>
        <taxon>Viridiplantae</taxon>
        <taxon>Streptophyta</taxon>
        <taxon>Embryophyta</taxon>
        <taxon>Tracheophyta</taxon>
        <taxon>Spermatophyta</taxon>
        <taxon>Magnoliopsida</taxon>
        <taxon>eudicotyledons</taxon>
        <taxon>Gunneridae</taxon>
        <taxon>Pentapetalae</taxon>
        <taxon>rosids</taxon>
        <taxon>fabids</taxon>
        <taxon>Malpighiales</taxon>
        <taxon>Salicaceae</taxon>
        <taxon>Saliceae</taxon>
        <taxon>Salix</taxon>
    </lineage>
</organism>
<feature type="transmembrane region" description="Helical" evidence="10">
    <location>
        <begin position="185"/>
        <end position="203"/>
    </location>
</feature>
<feature type="transmembrane region" description="Helical" evidence="10">
    <location>
        <begin position="98"/>
        <end position="117"/>
    </location>
</feature>
<dbReference type="Pfam" id="PF13967">
    <property type="entry name" value="RSN1_TM"/>
    <property type="match status" value="1"/>
</dbReference>
<gene>
    <name evidence="14" type="ORF">DKX38_002630</name>
</gene>
<reference evidence="15" key="1">
    <citation type="journal article" date="2019" name="Gigascience">
        <title>De novo genome assembly of the endangered Acer yangbiense, a plant species with extremely small populations endemic to Yunnan Province, China.</title>
        <authorList>
            <person name="Yang J."/>
            <person name="Wariss H.M."/>
            <person name="Tao L."/>
            <person name="Zhang R."/>
            <person name="Yun Q."/>
            <person name="Hollingsworth P."/>
            <person name="Dao Z."/>
            <person name="Luo G."/>
            <person name="Guo H."/>
            <person name="Ma Y."/>
            <person name="Sun W."/>
        </authorList>
    </citation>
    <scope>NUCLEOTIDE SEQUENCE [LARGE SCALE GENOMIC DNA]</scope>
    <source>
        <strain evidence="15">cv. br00</strain>
    </source>
</reference>
<evidence type="ECO:0000259" key="12">
    <source>
        <dbReference type="Pfam" id="PF13967"/>
    </source>
</evidence>
<keyword evidence="6 10" id="KW-1133">Transmembrane helix</keyword>